<evidence type="ECO:0000313" key="3">
    <source>
        <dbReference type="Proteomes" id="UP001066276"/>
    </source>
</evidence>
<organism evidence="2 3">
    <name type="scientific">Pleurodeles waltl</name>
    <name type="common">Iberian ribbed newt</name>
    <dbReference type="NCBI Taxonomy" id="8319"/>
    <lineage>
        <taxon>Eukaryota</taxon>
        <taxon>Metazoa</taxon>
        <taxon>Chordata</taxon>
        <taxon>Craniata</taxon>
        <taxon>Vertebrata</taxon>
        <taxon>Euteleostomi</taxon>
        <taxon>Amphibia</taxon>
        <taxon>Batrachia</taxon>
        <taxon>Caudata</taxon>
        <taxon>Salamandroidea</taxon>
        <taxon>Salamandridae</taxon>
        <taxon>Pleurodelinae</taxon>
        <taxon>Pleurodeles</taxon>
    </lineage>
</organism>
<evidence type="ECO:0000256" key="1">
    <source>
        <dbReference type="SAM" id="MobiDB-lite"/>
    </source>
</evidence>
<name>A0AAV7NNY3_PLEWA</name>
<reference evidence="2" key="1">
    <citation type="journal article" date="2022" name="bioRxiv">
        <title>Sequencing and chromosome-scale assembly of the giantPleurodeles waltlgenome.</title>
        <authorList>
            <person name="Brown T."/>
            <person name="Elewa A."/>
            <person name="Iarovenko S."/>
            <person name="Subramanian E."/>
            <person name="Araus A.J."/>
            <person name="Petzold A."/>
            <person name="Susuki M."/>
            <person name="Suzuki K.-i.T."/>
            <person name="Hayashi T."/>
            <person name="Toyoda A."/>
            <person name="Oliveira C."/>
            <person name="Osipova E."/>
            <person name="Leigh N.D."/>
            <person name="Simon A."/>
            <person name="Yun M.H."/>
        </authorList>
    </citation>
    <scope>NUCLEOTIDE SEQUENCE</scope>
    <source>
        <strain evidence="2">20211129_DDA</strain>
        <tissue evidence="2">Liver</tissue>
    </source>
</reference>
<dbReference type="Proteomes" id="UP001066276">
    <property type="component" value="Chromosome 8"/>
</dbReference>
<proteinExistence type="predicted"/>
<keyword evidence="3" id="KW-1185">Reference proteome</keyword>
<sequence length="139" mass="16024">MLGKAGRTRLAPEEKSGQTGECRNVGRMAGEPHEVRDTAVVLKRELALDVKDIRRDMIDLLRDKTADLNYQLEDLENQSRRCNIHIKDIPLQAYAGRLKEYVLHLFRHVAPELEEQDIILDQTHRAGRRLSLQGSHKTY</sequence>
<accession>A0AAV7NNY3</accession>
<feature type="region of interest" description="Disordered" evidence="1">
    <location>
        <begin position="1"/>
        <end position="25"/>
    </location>
</feature>
<gene>
    <name evidence="2" type="ORF">NDU88_004603</name>
</gene>
<evidence type="ECO:0000313" key="2">
    <source>
        <dbReference type="EMBL" id="KAJ1116389.1"/>
    </source>
</evidence>
<dbReference type="AlphaFoldDB" id="A0AAV7NNY3"/>
<dbReference type="EMBL" id="JANPWB010000012">
    <property type="protein sequence ID" value="KAJ1116389.1"/>
    <property type="molecule type" value="Genomic_DNA"/>
</dbReference>
<comment type="caution">
    <text evidence="2">The sequence shown here is derived from an EMBL/GenBank/DDBJ whole genome shotgun (WGS) entry which is preliminary data.</text>
</comment>
<protein>
    <submittedName>
        <fullName evidence="2">Uncharacterized protein</fullName>
    </submittedName>
</protein>